<accession>A0A0E9VQ82</accession>
<proteinExistence type="predicted"/>
<protein>
    <submittedName>
        <fullName evidence="1">Uncharacterized protein</fullName>
    </submittedName>
</protein>
<evidence type="ECO:0000313" key="1">
    <source>
        <dbReference type="EMBL" id="JAH79535.1"/>
    </source>
</evidence>
<dbReference type="EMBL" id="GBXM01029042">
    <property type="protein sequence ID" value="JAH79535.1"/>
    <property type="molecule type" value="Transcribed_RNA"/>
</dbReference>
<reference evidence="1" key="2">
    <citation type="journal article" date="2015" name="Fish Shellfish Immunol.">
        <title>Early steps in the European eel (Anguilla anguilla)-Vibrio vulnificus interaction in the gills: Role of the RtxA13 toxin.</title>
        <authorList>
            <person name="Callol A."/>
            <person name="Pajuelo D."/>
            <person name="Ebbesson L."/>
            <person name="Teles M."/>
            <person name="MacKenzie S."/>
            <person name="Amaro C."/>
        </authorList>
    </citation>
    <scope>NUCLEOTIDE SEQUENCE</scope>
</reference>
<organism evidence="1">
    <name type="scientific">Anguilla anguilla</name>
    <name type="common">European freshwater eel</name>
    <name type="synonym">Muraena anguilla</name>
    <dbReference type="NCBI Taxonomy" id="7936"/>
    <lineage>
        <taxon>Eukaryota</taxon>
        <taxon>Metazoa</taxon>
        <taxon>Chordata</taxon>
        <taxon>Craniata</taxon>
        <taxon>Vertebrata</taxon>
        <taxon>Euteleostomi</taxon>
        <taxon>Actinopterygii</taxon>
        <taxon>Neopterygii</taxon>
        <taxon>Teleostei</taxon>
        <taxon>Anguilliformes</taxon>
        <taxon>Anguillidae</taxon>
        <taxon>Anguilla</taxon>
    </lineage>
</organism>
<sequence length="92" mass="10678">MLTRSMSIPRPNRLVATRMRLWKSLNCWYRDSLSSCAMPRWMAMAGKFCSTSSWESATQRCTDFTKITTWLNSSTSSRSNSLRFFSLSFSLQ</sequence>
<name>A0A0E9VQ82_ANGAN</name>
<reference evidence="1" key="1">
    <citation type="submission" date="2014-11" db="EMBL/GenBank/DDBJ databases">
        <authorList>
            <person name="Amaro Gonzalez C."/>
        </authorList>
    </citation>
    <scope>NUCLEOTIDE SEQUENCE</scope>
</reference>
<dbReference type="AlphaFoldDB" id="A0A0E9VQ82"/>